<evidence type="ECO:0000256" key="5">
    <source>
        <dbReference type="ARBA" id="ARBA00022823"/>
    </source>
</evidence>
<dbReference type="PROSITE" id="PS51826">
    <property type="entry name" value="PSBD"/>
    <property type="match status" value="1"/>
</dbReference>
<dbReference type="EC" id="2.3.1.-" evidence="7"/>
<dbReference type="Pfam" id="PF00198">
    <property type="entry name" value="2-oxoacid_dh"/>
    <property type="match status" value="1"/>
</dbReference>
<keyword evidence="4 7" id="KW-0808">Transferase</keyword>
<dbReference type="InterPro" id="IPR036625">
    <property type="entry name" value="E3-bd_dom_sf"/>
</dbReference>
<sequence>MSEIEIKVPELSESVSSAEVLGWKVKPGDPVEEDQVLVELETDKVVLEVSAPCDGVVTEILVKEGDTVKTGDVVAKVEEGAAKAENVPAAAAVASVPAPEPAPAPEAAAPAAAPAPAAKPAESRVMPSALRAAAEAGIDARALQGTGVGGRVTKADVEAKAAALPTPAPVPAPAAPAAAPAPQAAAPAESPVSVFFPAPHAVSRDTSRVASAAASVRLNSSLGTAAVTLFEKVDVTSLFDLIESESASFEAREGVPLEASAVFAAALSRTAEAFPAIAPAAASGAALVNLAVDTALGTIYPAVVASRREGIAGLLRRLSDLKSRAEAGSLTPQELSLGDITLITGRGAGTISSTPAVTPPQAATLAVHRAEETAVWKNGTWEPRRVAVAALSFDSRMVERETASDALLFFRSLIENPVRIFL</sequence>
<dbReference type="OrthoDB" id="9805770at2"/>
<dbReference type="RefSeq" id="WP_116270420.1">
    <property type="nucleotide sequence ID" value="NZ_BGZJ01000001.1"/>
</dbReference>
<evidence type="ECO:0000256" key="1">
    <source>
        <dbReference type="ARBA" id="ARBA00001938"/>
    </source>
</evidence>
<dbReference type="InterPro" id="IPR001078">
    <property type="entry name" value="2-oxoacid_DH_actylTfrase"/>
</dbReference>
<evidence type="ECO:0000256" key="7">
    <source>
        <dbReference type="RuleBase" id="RU003423"/>
    </source>
</evidence>
<comment type="caution">
    <text evidence="11">The sequence shown here is derived from an EMBL/GenBank/DDBJ whole genome shotgun (WGS) entry which is preliminary data.</text>
</comment>
<dbReference type="InterPro" id="IPR050743">
    <property type="entry name" value="2-oxoacid_DH_E2_comp"/>
</dbReference>
<dbReference type="SUPFAM" id="SSF52777">
    <property type="entry name" value="CoA-dependent acyltransferases"/>
    <property type="match status" value="1"/>
</dbReference>
<dbReference type="InterPro" id="IPR004167">
    <property type="entry name" value="PSBD"/>
</dbReference>
<proteinExistence type="inferred from homology"/>
<dbReference type="InterPro" id="IPR023213">
    <property type="entry name" value="CAT-like_dom_sf"/>
</dbReference>
<evidence type="ECO:0000256" key="6">
    <source>
        <dbReference type="ARBA" id="ARBA00023315"/>
    </source>
</evidence>
<dbReference type="GO" id="GO:0016407">
    <property type="term" value="F:acetyltransferase activity"/>
    <property type="evidence" value="ECO:0007669"/>
    <property type="project" value="TreeGrafter"/>
</dbReference>
<evidence type="ECO:0000256" key="2">
    <source>
        <dbReference type="ARBA" id="ARBA00007317"/>
    </source>
</evidence>
<dbReference type="SUPFAM" id="SSF51230">
    <property type="entry name" value="Single hybrid motif"/>
    <property type="match status" value="1"/>
</dbReference>
<dbReference type="Gene3D" id="4.10.320.10">
    <property type="entry name" value="E3-binding domain"/>
    <property type="match status" value="1"/>
</dbReference>
<dbReference type="InterPro" id="IPR003016">
    <property type="entry name" value="2-oxoA_DH_lipoyl-BS"/>
</dbReference>
<keyword evidence="5 7" id="KW-0450">Lipoyl</keyword>
<evidence type="ECO:0000256" key="8">
    <source>
        <dbReference type="SAM" id="MobiDB-lite"/>
    </source>
</evidence>
<dbReference type="Proteomes" id="UP000266091">
    <property type="component" value="Unassembled WGS sequence"/>
</dbReference>
<keyword evidence="12" id="KW-1185">Reference proteome</keyword>
<dbReference type="PANTHER" id="PTHR43178">
    <property type="entry name" value="DIHYDROLIPOAMIDE ACETYLTRANSFERASE COMPONENT OF PYRUVATE DEHYDROGENASE COMPLEX"/>
    <property type="match status" value="1"/>
</dbReference>
<dbReference type="SUPFAM" id="SSF47005">
    <property type="entry name" value="Peripheral subunit-binding domain of 2-oxo acid dehydrogenase complex"/>
    <property type="match status" value="1"/>
</dbReference>
<name>A0A388SD72_9BURK</name>
<dbReference type="AlphaFoldDB" id="A0A388SD72"/>
<dbReference type="PROSITE" id="PS00189">
    <property type="entry name" value="LIPOYL"/>
    <property type="match status" value="1"/>
</dbReference>
<dbReference type="Pfam" id="PF02817">
    <property type="entry name" value="E3_binding"/>
    <property type="match status" value="1"/>
</dbReference>
<comment type="subunit">
    <text evidence="3">Forms a 24-polypeptide structural core with octahedral symmetry.</text>
</comment>
<dbReference type="Gene3D" id="3.30.559.10">
    <property type="entry name" value="Chloramphenicol acetyltransferase-like domain"/>
    <property type="match status" value="1"/>
</dbReference>
<accession>A0A388SD72</accession>
<comment type="cofactor">
    <cofactor evidence="1 7">
        <name>(R)-lipoate</name>
        <dbReference type="ChEBI" id="CHEBI:83088"/>
    </cofactor>
</comment>
<gene>
    <name evidence="11" type="primary">odhB</name>
    <name evidence="11" type="ORF">MESMUL_15290</name>
</gene>
<evidence type="ECO:0000259" key="9">
    <source>
        <dbReference type="PROSITE" id="PS50968"/>
    </source>
</evidence>
<dbReference type="GO" id="GO:0005737">
    <property type="term" value="C:cytoplasm"/>
    <property type="evidence" value="ECO:0007669"/>
    <property type="project" value="TreeGrafter"/>
</dbReference>
<reference evidence="11 12" key="1">
    <citation type="journal article" date="2018" name="Int. J. Syst. Evol. Microbiol.">
        <title>Mesosutterella multiformis gen. nov., sp. nov., a member of the family Sutterellaceae and Sutterella megalosphaeroides sp. nov., isolated from human faeces.</title>
        <authorList>
            <person name="Sakamoto M."/>
            <person name="Ikeyama N."/>
            <person name="Kunihiro T."/>
            <person name="Iino T."/>
            <person name="Yuki M."/>
            <person name="Ohkuma M."/>
        </authorList>
    </citation>
    <scope>NUCLEOTIDE SEQUENCE [LARGE SCALE GENOMIC DNA]</scope>
    <source>
        <strain evidence="11 12">4NBBH2</strain>
    </source>
</reference>
<dbReference type="InterPro" id="IPR000089">
    <property type="entry name" value="Biotin_lipoyl"/>
</dbReference>
<dbReference type="EMBL" id="BGZJ01000001">
    <property type="protein sequence ID" value="GBO94175.1"/>
    <property type="molecule type" value="Genomic_DNA"/>
</dbReference>
<protein>
    <recommendedName>
        <fullName evidence="7">Dihydrolipoamide acetyltransferase component of pyruvate dehydrogenase complex</fullName>
        <ecNumber evidence="7">2.3.1.-</ecNumber>
    </recommendedName>
</protein>
<comment type="similarity">
    <text evidence="2 7">Belongs to the 2-oxoacid dehydrogenase family.</text>
</comment>
<dbReference type="InterPro" id="IPR011053">
    <property type="entry name" value="Single_hybrid_motif"/>
</dbReference>
<evidence type="ECO:0000313" key="11">
    <source>
        <dbReference type="EMBL" id="GBO94175.1"/>
    </source>
</evidence>
<dbReference type="PANTHER" id="PTHR43178:SF5">
    <property type="entry name" value="LIPOAMIDE ACYLTRANSFERASE COMPONENT OF BRANCHED-CHAIN ALPHA-KETO ACID DEHYDROGENASE COMPLEX, MITOCHONDRIAL"/>
    <property type="match status" value="1"/>
</dbReference>
<feature type="domain" description="Lipoyl-binding" evidence="9">
    <location>
        <begin position="3"/>
        <end position="78"/>
    </location>
</feature>
<evidence type="ECO:0000259" key="10">
    <source>
        <dbReference type="PROSITE" id="PS51826"/>
    </source>
</evidence>
<dbReference type="CDD" id="cd06849">
    <property type="entry name" value="lipoyl_domain"/>
    <property type="match status" value="1"/>
</dbReference>
<dbReference type="Pfam" id="PF00364">
    <property type="entry name" value="Biotin_lipoyl"/>
    <property type="match status" value="1"/>
</dbReference>
<dbReference type="Gene3D" id="2.40.50.100">
    <property type="match status" value="1"/>
</dbReference>
<dbReference type="GO" id="GO:0031405">
    <property type="term" value="F:lipoic acid binding"/>
    <property type="evidence" value="ECO:0007669"/>
    <property type="project" value="TreeGrafter"/>
</dbReference>
<organism evidence="11 12">
    <name type="scientific">Mesosutterella multiformis</name>
    <dbReference type="NCBI Taxonomy" id="2259133"/>
    <lineage>
        <taxon>Bacteria</taxon>
        <taxon>Pseudomonadati</taxon>
        <taxon>Pseudomonadota</taxon>
        <taxon>Betaproteobacteria</taxon>
        <taxon>Burkholderiales</taxon>
        <taxon>Sutterellaceae</taxon>
        <taxon>Mesosutterella</taxon>
    </lineage>
</organism>
<evidence type="ECO:0000313" key="12">
    <source>
        <dbReference type="Proteomes" id="UP000266091"/>
    </source>
</evidence>
<feature type="domain" description="Peripheral subunit-binding (PSBD)" evidence="10">
    <location>
        <begin position="124"/>
        <end position="161"/>
    </location>
</feature>
<evidence type="ECO:0000256" key="3">
    <source>
        <dbReference type="ARBA" id="ARBA00011484"/>
    </source>
</evidence>
<dbReference type="PROSITE" id="PS50968">
    <property type="entry name" value="BIOTINYL_LIPOYL"/>
    <property type="match status" value="1"/>
</dbReference>
<feature type="region of interest" description="Disordered" evidence="8">
    <location>
        <begin position="97"/>
        <end position="119"/>
    </location>
</feature>
<evidence type="ECO:0000256" key="4">
    <source>
        <dbReference type="ARBA" id="ARBA00022679"/>
    </source>
</evidence>
<keyword evidence="6 7" id="KW-0012">Acyltransferase</keyword>
<feature type="compositionally biased region" description="Low complexity" evidence="8">
    <location>
        <begin position="105"/>
        <end position="119"/>
    </location>
</feature>